<name>A0A7C8ITD4_9PEZI</name>
<accession>A0A7C8ITD4</accession>
<comment type="cofactor">
    <cofactor evidence="1 8">
        <name>heme</name>
        <dbReference type="ChEBI" id="CHEBI:30413"/>
    </cofactor>
</comment>
<dbReference type="InParanoid" id="A0A7C8ITD4"/>
<organism evidence="11 12">
    <name type="scientific">Xylaria multiplex</name>
    <dbReference type="NCBI Taxonomy" id="323545"/>
    <lineage>
        <taxon>Eukaryota</taxon>
        <taxon>Fungi</taxon>
        <taxon>Dikarya</taxon>
        <taxon>Ascomycota</taxon>
        <taxon>Pezizomycotina</taxon>
        <taxon>Sordariomycetes</taxon>
        <taxon>Xylariomycetidae</taxon>
        <taxon>Xylariales</taxon>
        <taxon>Xylariaceae</taxon>
        <taxon>Xylaria</taxon>
    </lineage>
</organism>
<evidence type="ECO:0000256" key="3">
    <source>
        <dbReference type="ARBA" id="ARBA00022617"/>
    </source>
</evidence>
<dbReference type="Proteomes" id="UP000481858">
    <property type="component" value="Unassembled WGS sequence"/>
</dbReference>
<dbReference type="InterPro" id="IPR001128">
    <property type="entry name" value="Cyt_P450"/>
</dbReference>
<evidence type="ECO:0000256" key="6">
    <source>
        <dbReference type="ARBA" id="ARBA00023004"/>
    </source>
</evidence>
<feature type="transmembrane region" description="Helical" evidence="10">
    <location>
        <begin position="6"/>
        <end position="28"/>
    </location>
</feature>
<evidence type="ECO:0000256" key="4">
    <source>
        <dbReference type="ARBA" id="ARBA00022723"/>
    </source>
</evidence>
<keyword evidence="7 9" id="KW-0503">Monooxygenase</keyword>
<comment type="similarity">
    <text evidence="2 9">Belongs to the cytochrome P450 family.</text>
</comment>
<dbReference type="Gene3D" id="1.10.630.10">
    <property type="entry name" value="Cytochrome P450"/>
    <property type="match status" value="1"/>
</dbReference>
<keyword evidence="12" id="KW-1185">Reference proteome</keyword>
<dbReference type="InterPro" id="IPR002401">
    <property type="entry name" value="Cyt_P450_E_grp-I"/>
</dbReference>
<sequence>MDIALFSLYFLLVALIYKATVVIYRIYFHPLARFPGPKLAAATELYEIYFDLLEGPGGQFANHLKELHKVYGPIVRINPNELHVEDSAWFNTLYVNSASGIRDKYPPAANMIGTPGGGFGTVSHETHQKRRGAIGPCFSKSAVAASESIIYDHVEKLIRYIEKQISTDGSTEIRLAYLALSTDILTEHCFGQSMHPNLIENHEKAIEWSRLTKVVVDLANIGKRIGWVIPYAMKCPMWMLNMLSPDIARVIKLRHILEYEADLAARNYSKPRSDRVTIDESSYINERKTLFQNILLSKGLPDTDKSPERMAQEAFEVIVAGVETTGRSLTAATYYVLSKPDTVLLRLREELENIVPGPDSRIPLKLLESLPWLTAIIKEALRVGGATTARMPRISPRSPLLYKSWVIPPGTAVSMTVRDLLMDREVFDAPLEFRPERWLPTNPNLQQLNRNWQPFSRGNRMCVGMK</sequence>
<dbReference type="PANTHER" id="PTHR24305:SF157">
    <property type="entry name" value="N-ACETYLTRYPTOPHAN 6-HYDROXYLASE IVOC-RELATED"/>
    <property type="match status" value="1"/>
</dbReference>
<dbReference type="Pfam" id="PF00067">
    <property type="entry name" value="p450"/>
    <property type="match status" value="1"/>
</dbReference>
<evidence type="ECO:0000256" key="8">
    <source>
        <dbReference type="PIRSR" id="PIRSR602401-1"/>
    </source>
</evidence>
<dbReference type="GO" id="GO:0005506">
    <property type="term" value="F:iron ion binding"/>
    <property type="evidence" value="ECO:0007669"/>
    <property type="project" value="InterPro"/>
</dbReference>
<dbReference type="PROSITE" id="PS00086">
    <property type="entry name" value="CYTOCHROME_P450"/>
    <property type="match status" value="1"/>
</dbReference>
<evidence type="ECO:0000256" key="2">
    <source>
        <dbReference type="ARBA" id="ARBA00010617"/>
    </source>
</evidence>
<keyword evidence="10" id="KW-1133">Transmembrane helix</keyword>
<dbReference type="InterPro" id="IPR017972">
    <property type="entry name" value="Cyt_P450_CS"/>
</dbReference>
<dbReference type="InterPro" id="IPR036396">
    <property type="entry name" value="Cyt_P450_sf"/>
</dbReference>
<dbReference type="AlphaFoldDB" id="A0A7C8ITD4"/>
<dbReference type="CDD" id="cd11062">
    <property type="entry name" value="CYP58-like"/>
    <property type="match status" value="1"/>
</dbReference>
<feature type="binding site" description="axial binding residue" evidence="8">
    <location>
        <position position="462"/>
    </location>
    <ligand>
        <name>heme</name>
        <dbReference type="ChEBI" id="CHEBI:30413"/>
    </ligand>
    <ligandPart>
        <name>Fe</name>
        <dbReference type="ChEBI" id="CHEBI:18248"/>
    </ligandPart>
</feature>
<dbReference type="EMBL" id="WUBL01000205">
    <property type="protein sequence ID" value="KAF2963419.1"/>
    <property type="molecule type" value="Genomic_DNA"/>
</dbReference>
<dbReference type="PRINTS" id="PR00463">
    <property type="entry name" value="EP450I"/>
</dbReference>
<keyword evidence="4 8" id="KW-0479">Metal-binding</keyword>
<evidence type="ECO:0000256" key="5">
    <source>
        <dbReference type="ARBA" id="ARBA00023002"/>
    </source>
</evidence>
<dbReference type="InterPro" id="IPR050121">
    <property type="entry name" value="Cytochrome_P450_monoxygenase"/>
</dbReference>
<keyword evidence="6 8" id="KW-0408">Iron</keyword>
<keyword evidence="5 9" id="KW-0560">Oxidoreductase</keyword>
<reference evidence="11 12" key="1">
    <citation type="submission" date="2019-12" db="EMBL/GenBank/DDBJ databases">
        <title>Draft genome sequence of the ascomycete Xylaria multiplex DSM 110363.</title>
        <authorList>
            <person name="Buettner E."/>
            <person name="Kellner H."/>
        </authorList>
    </citation>
    <scope>NUCLEOTIDE SEQUENCE [LARGE SCALE GENOMIC DNA]</scope>
    <source>
        <strain evidence="11 12">DSM 110363</strain>
    </source>
</reference>
<keyword evidence="10" id="KW-0812">Transmembrane</keyword>
<evidence type="ECO:0000256" key="7">
    <source>
        <dbReference type="ARBA" id="ARBA00023033"/>
    </source>
</evidence>
<evidence type="ECO:0000256" key="9">
    <source>
        <dbReference type="RuleBase" id="RU000461"/>
    </source>
</evidence>
<keyword evidence="3 8" id="KW-0349">Heme</keyword>
<dbReference type="OrthoDB" id="3945418at2759"/>
<keyword evidence="10" id="KW-0472">Membrane</keyword>
<evidence type="ECO:0000313" key="11">
    <source>
        <dbReference type="EMBL" id="KAF2963419.1"/>
    </source>
</evidence>
<gene>
    <name evidence="11" type="ORF">GQX73_g10144</name>
</gene>
<evidence type="ECO:0000256" key="10">
    <source>
        <dbReference type="SAM" id="Phobius"/>
    </source>
</evidence>
<dbReference type="GO" id="GO:0020037">
    <property type="term" value="F:heme binding"/>
    <property type="evidence" value="ECO:0007669"/>
    <property type="project" value="InterPro"/>
</dbReference>
<comment type="caution">
    <text evidence="11">The sequence shown here is derived from an EMBL/GenBank/DDBJ whole genome shotgun (WGS) entry which is preliminary data.</text>
</comment>
<proteinExistence type="inferred from homology"/>
<evidence type="ECO:0008006" key="13">
    <source>
        <dbReference type="Google" id="ProtNLM"/>
    </source>
</evidence>
<dbReference type="GO" id="GO:0016705">
    <property type="term" value="F:oxidoreductase activity, acting on paired donors, with incorporation or reduction of molecular oxygen"/>
    <property type="evidence" value="ECO:0007669"/>
    <property type="project" value="InterPro"/>
</dbReference>
<dbReference type="PRINTS" id="PR00385">
    <property type="entry name" value="P450"/>
</dbReference>
<evidence type="ECO:0000256" key="1">
    <source>
        <dbReference type="ARBA" id="ARBA00001971"/>
    </source>
</evidence>
<dbReference type="GO" id="GO:0004497">
    <property type="term" value="F:monooxygenase activity"/>
    <property type="evidence" value="ECO:0007669"/>
    <property type="project" value="UniProtKB-KW"/>
</dbReference>
<evidence type="ECO:0000313" key="12">
    <source>
        <dbReference type="Proteomes" id="UP000481858"/>
    </source>
</evidence>
<protein>
    <recommendedName>
        <fullName evidence="13">Cytochrome P450</fullName>
    </recommendedName>
</protein>
<dbReference type="SUPFAM" id="SSF48264">
    <property type="entry name" value="Cytochrome P450"/>
    <property type="match status" value="1"/>
</dbReference>
<dbReference type="PANTHER" id="PTHR24305">
    <property type="entry name" value="CYTOCHROME P450"/>
    <property type="match status" value="1"/>
</dbReference>